<reference evidence="1 2" key="1">
    <citation type="submission" date="2019-01" db="EMBL/GenBank/DDBJ databases">
        <title>Intercellular communication is required for trap formation in the nematode-trapping fungus Duddingtonia flagrans.</title>
        <authorList>
            <person name="Youssar L."/>
            <person name="Wernet V."/>
            <person name="Hensel N."/>
            <person name="Hildebrandt H.-G."/>
            <person name="Fischer R."/>
        </authorList>
    </citation>
    <scope>NUCLEOTIDE SEQUENCE [LARGE SCALE GENOMIC DNA]</scope>
    <source>
        <strain evidence="1 2">CBS H-5679</strain>
    </source>
</reference>
<keyword evidence="2" id="KW-1185">Reference proteome</keyword>
<dbReference type="VEuPathDB" id="FungiDB:DFL_000113"/>
<dbReference type="RefSeq" id="XP_067494636.1">
    <property type="nucleotide sequence ID" value="XM_067629704.1"/>
</dbReference>
<protein>
    <submittedName>
        <fullName evidence="1">Uncharacterized protein</fullName>
    </submittedName>
</protein>
<name>A0A437ACZ8_ARTFL</name>
<evidence type="ECO:0000313" key="1">
    <source>
        <dbReference type="EMBL" id="RVD89092.1"/>
    </source>
</evidence>
<dbReference type="Proteomes" id="UP000283090">
    <property type="component" value="Unassembled WGS sequence"/>
</dbReference>
<sequence length="77" mass="8229">MKKKDGKTSTSDLKPKITIFPTGKNTHIFGKVSIGETPADGWMGGEAMSTCQAPGDGLNLIAPGTPRSTVHLRYRID</sequence>
<dbReference type="AlphaFoldDB" id="A0A437ACZ8"/>
<organism evidence="1 2">
    <name type="scientific">Arthrobotrys flagrans</name>
    <name type="common">Nematode-trapping fungus</name>
    <name type="synonym">Trichothecium flagrans</name>
    <dbReference type="NCBI Taxonomy" id="97331"/>
    <lineage>
        <taxon>Eukaryota</taxon>
        <taxon>Fungi</taxon>
        <taxon>Dikarya</taxon>
        <taxon>Ascomycota</taxon>
        <taxon>Pezizomycotina</taxon>
        <taxon>Orbiliomycetes</taxon>
        <taxon>Orbiliales</taxon>
        <taxon>Orbiliaceae</taxon>
        <taxon>Arthrobotrys</taxon>
    </lineage>
</organism>
<gene>
    <name evidence="1" type="ORF">DFL_000113</name>
</gene>
<evidence type="ECO:0000313" key="2">
    <source>
        <dbReference type="Proteomes" id="UP000283090"/>
    </source>
</evidence>
<accession>A0A437ACZ8</accession>
<proteinExistence type="predicted"/>
<dbReference type="GeneID" id="93582424"/>
<dbReference type="EMBL" id="SAEB01000001">
    <property type="protein sequence ID" value="RVD89092.1"/>
    <property type="molecule type" value="Genomic_DNA"/>
</dbReference>
<comment type="caution">
    <text evidence="1">The sequence shown here is derived from an EMBL/GenBank/DDBJ whole genome shotgun (WGS) entry which is preliminary data.</text>
</comment>